<dbReference type="Pfam" id="PF09587">
    <property type="entry name" value="PGA_cap"/>
    <property type="match status" value="1"/>
</dbReference>
<dbReference type="EMBL" id="FODF01000021">
    <property type="protein sequence ID" value="SEN87001.1"/>
    <property type="molecule type" value="Genomic_DNA"/>
</dbReference>
<dbReference type="InterPro" id="IPR029052">
    <property type="entry name" value="Metallo-depent_PP-like"/>
</dbReference>
<dbReference type="SMART" id="SM00854">
    <property type="entry name" value="PGA_cap"/>
    <property type="match status" value="1"/>
</dbReference>
<accession>A0A1H8K2H5</accession>
<keyword evidence="5" id="KW-1185">Reference proteome</keyword>
<evidence type="ECO:0000313" key="5">
    <source>
        <dbReference type="Proteomes" id="UP000199512"/>
    </source>
</evidence>
<dbReference type="InterPro" id="IPR052169">
    <property type="entry name" value="CW_Biosynth-Accessory"/>
</dbReference>
<keyword evidence="2" id="KW-0472">Membrane</keyword>
<dbReference type="Proteomes" id="UP000199512">
    <property type="component" value="Unassembled WGS sequence"/>
</dbReference>
<organism evidence="4 5">
    <name type="scientific">Peptostreptococcus russellii</name>
    <dbReference type="NCBI Taxonomy" id="215200"/>
    <lineage>
        <taxon>Bacteria</taxon>
        <taxon>Bacillati</taxon>
        <taxon>Bacillota</taxon>
        <taxon>Clostridia</taxon>
        <taxon>Peptostreptococcales</taxon>
        <taxon>Peptostreptococcaceae</taxon>
        <taxon>Peptostreptococcus</taxon>
    </lineage>
</organism>
<evidence type="ECO:0000256" key="1">
    <source>
        <dbReference type="ARBA" id="ARBA00005662"/>
    </source>
</evidence>
<evidence type="ECO:0000259" key="3">
    <source>
        <dbReference type="SMART" id="SM00854"/>
    </source>
</evidence>
<comment type="similarity">
    <text evidence="1">Belongs to the CapA family.</text>
</comment>
<dbReference type="SUPFAM" id="SSF56300">
    <property type="entry name" value="Metallo-dependent phosphatases"/>
    <property type="match status" value="1"/>
</dbReference>
<feature type="transmembrane region" description="Helical" evidence="2">
    <location>
        <begin position="7"/>
        <end position="29"/>
    </location>
</feature>
<feature type="domain" description="Capsule synthesis protein CapA" evidence="3">
    <location>
        <begin position="52"/>
        <end position="301"/>
    </location>
</feature>
<dbReference type="CDD" id="cd07381">
    <property type="entry name" value="MPP_CapA"/>
    <property type="match status" value="1"/>
</dbReference>
<keyword evidence="2" id="KW-0812">Transmembrane</keyword>
<dbReference type="OrthoDB" id="9810906at2"/>
<sequence>MDFKDNRLTIITTVIISLVVISFFSIFFLQEIKGSSKEQYAKAPAQTVKKVSFVGVGDNLIHDTIYQSSDKRNGVLGDGKYDFSNLYSEIKDDINKHDIRYINQESIIAGDKYGIHSYPRFNTPEEMIPTLSKTGFNLINLANNHSMDMGSEGISDSINLWNKEKVYTTGLYNSQEDRDQPLIIDKNGIKTAVLSYTYDTNGMKAKEDFKVPYLDEKKIKKDVEKAKKEADFILVSAHWGEEHVHSLNETQIKFAKLFNDLGVDVVLGSHAHVIQKSEWLTNKDGKKTLIYYGMGNFVHNMLGADTYLEGMASWNFVKKGGKKYIEEAKFTPLVFHLESNQYGLDGKVYRLDKYPLELANRHFAMYGAGKYNLENYQNIVKNLIPEDMLDMNVTTQ</sequence>
<proteinExistence type="inferred from homology"/>
<dbReference type="RefSeq" id="WP_091976051.1">
    <property type="nucleotide sequence ID" value="NZ_FODF01000021.1"/>
</dbReference>
<gene>
    <name evidence="4" type="ORF">SAMN05216454_1215</name>
</gene>
<dbReference type="InterPro" id="IPR019079">
    <property type="entry name" value="Capsule_synth_CapA"/>
</dbReference>
<protein>
    <submittedName>
        <fullName evidence="4">Poly-gamma-glutamate synthesis protein (Capsule biosynthesis protein)</fullName>
    </submittedName>
</protein>
<dbReference type="STRING" id="215200.SAMN05216454_1215"/>
<evidence type="ECO:0000256" key="2">
    <source>
        <dbReference type="SAM" id="Phobius"/>
    </source>
</evidence>
<reference evidence="4 5" key="1">
    <citation type="submission" date="2016-10" db="EMBL/GenBank/DDBJ databases">
        <authorList>
            <person name="de Groot N.N."/>
        </authorList>
    </citation>
    <scope>NUCLEOTIDE SEQUENCE [LARGE SCALE GENOMIC DNA]</scope>
    <source>
        <strain evidence="4 5">Calf135</strain>
    </source>
</reference>
<evidence type="ECO:0000313" key="4">
    <source>
        <dbReference type="EMBL" id="SEN87001.1"/>
    </source>
</evidence>
<name>A0A1H8K2H5_9FIRM</name>
<dbReference type="PANTHER" id="PTHR33393:SF12">
    <property type="entry name" value="CAPSULE BIOSYNTHESIS PROTEIN CAPA"/>
    <property type="match status" value="1"/>
</dbReference>
<dbReference type="AlphaFoldDB" id="A0A1H8K2H5"/>
<dbReference type="PANTHER" id="PTHR33393">
    <property type="entry name" value="POLYGLUTAMINE SYNTHESIS ACCESSORY PROTEIN RV0574C-RELATED"/>
    <property type="match status" value="1"/>
</dbReference>
<keyword evidence="2" id="KW-1133">Transmembrane helix</keyword>
<dbReference type="Gene3D" id="3.60.21.10">
    <property type="match status" value="1"/>
</dbReference>